<dbReference type="GO" id="GO:0009055">
    <property type="term" value="F:electron transfer activity"/>
    <property type="evidence" value="ECO:0007669"/>
    <property type="project" value="InterPro"/>
</dbReference>
<dbReference type="GO" id="GO:0051537">
    <property type="term" value="F:2 iron, 2 sulfur cluster binding"/>
    <property type="evidence" value="ECO:0007669"/>
    <property type="project" value="UniProtKB-KW"/>
</dbReference>
<dbReference type="InterPro" id="IPR017900">
    <property type="entry name" value="4Fe4S_Fe_S_CS"/>
</dbReference>
<proteinExistence type="inferred from homology"/>
<keyword evidence="12" id="KW-0411">Iron-sulfur</keyword>
<evidence type="ECO:0000259" key="17">
    <source>
        <dbReference type="PROSITE" id="PS51379"/>
    </source>
</evidence>
<evidence type="ECO:0000256" key="2">
    <source>
        <dbReference type="ARBA" id="ARBA00001966"/>
    </source>
</evidence>
<feature type="domain" description="2Fe-2S ferredoxin-type" evidence="16">
    <location>
        <begin position="31"/>
        <end position="121"/>
    </location>
</feature>
<comment type="cofactor">
    <cofactor evidence="1">
        <name>[3Fe-4S] cluster</name>
        <dbReference type="ChEBI" id="CHEBI:21137"/>
    </cofactor>
</comment>
<dbReference type="EMBL" id="KF900484">
    <property type="protein sequence ID" value="AIE96594.1"/>
    <property type="molecule type" value="Genomic_DNA"/>
</dbReference>
<evidence type="ECO:0000259" key="16">
    <source>
        <dbReference type="PROSITE" id="PS51085"/>
    </source>
</evidence>
<dbReference type="GO" id="GO:0051539">
    <property type="term" value="F:4 iron, 4 sulfur cluster binding"/>
    <property type="evidence" value="ECO:0007669"/>
    <property type="project" value="UniProtKB-KW"/>
</dbReference>
<keyword evidence="10" id="KW-0560">Oxidoreductase</keyword>
<protein>
    <recommendedName>
        <fullName evidence="5">succinate dehydrogenase</fullName>
        <ecNumber evidence="5">1.3.5.1</ecNumber>
    </recommendedName>
</protein>
<keyword evidence="6" id="KW-0004">4Fe-4S</keyword>
<dbReference type="PANTHER" id="PTHR11921">
    <property type="entry name" value="SUCCINATE DEHYDROGENASE IRON-SULFUR PROTEIN"/>
    <property type="match status" value="1"/>
</dbReference>
<dbReference type="AlphaFoldDB" id="A0A075FZJ9"/>
<evidence type="ECO:0000256" key="15">
    <source>
        <dbReference type="SAM" id="MobiDB-lite"/>
    </source>
</evidence>
<dbReference type="InterPro" id="IPR017896">
    <property type="entry name" value="4Fe4S_Fe-S-bd"/>
</dbReference>
<evidence type="ECO:0000313" key="18">
    <source>
        <dbReference type="EMBL" id="AIE96594.1"/>
    </source>
</evidence>
<evidence type="ECO:0000256" key="5">
    <source>
        <dbReference type="ARBA" id="ARBA00012792"/>
    </source>
</evidence>
<evidence type="ECO:0000256" key="4">
    <source>
        <dbReference type="ARBA" id="ARBA00009433"/>
    </source>
</evidence>
<evidence type="ECO:0000256" key="7">
    <source>
        <dbReference type="ARBA" id="ARBA00022532"/>
    </source>
</evidence>
<keyword evidence="8" id="KW-0001">2Fe-2S</keyword>
<dbReference type="InterPro" id="IPR006058">
    <property type="entry name" value="2Fe2S_fd_BS"/>
</dbReference>
<dbReference type="InterPro" id="IPR001041">
    <property type="entry name" value="2Fe-2S_ferredoxin-type"/>
</dbReference>
<organism evidence="18">
    <name type="scientific">uncultured marine thaumarchaeote AD1000_82_B05</name>
    <dbReference type="NCBI Taxonomy" id="1455944"/>
    <lineage>
        <taxon>Archaea</taxon>
        <taxon>Nitrososphaerota</taxon>
        <taxon>environmental samples</taxon>
    </lineage>
</organism>
<dbReference type="FunFam" id="1.10.1060.10:FF:000003">
    <property type="entry name" value="Succinate dehydrogenase iron-sulfur subunit"/>
    <property type="match status" value="1"/>
</dbReference>
<evidence type="ECO:0000256" key="10">
    <source>
        <dbReference type="ARBA" id="ARBA00023002"/>
    </source>
</evidence>
<comment type="cofactor">
    <cofactor evidence="14">
        <name>[2Fe-2S] cluster</name>
        <dbReference type="ChEBI" id="CHEBI:190135"/>
    </cofactor>
</comment>
<evidence type="ECO:0000256" key="11">
    <source>
        <dbReference type="ARBA" id="ARBA00023004"/>
    </source>
</evidence>
<evidence type="ECO:0000256" key="1">
    <source>
        <dbReference type="ARBA" id="ARBA00001927"/>
    </source>
</evidence>
<dbReference type="GO" id="GO:0006099">
    <property type="term" value="P:tricarboxylic acid cycle"/>
    <property type="evidence" value="ECO:0007669"/>
    <property type="project" value="UniProtKB-KW"/>
</dbReference>
<dbReference type="SUPFAM" id="SSF54292">
    <property type="entry name" value="2Fe-2S ferredoxin-like"/>
    <property type="match status" value="1"/>
</dbReference>
<evidence type="ECO:0000256" key="3">
    <source>
        <dbReference type="ARBA" id="ARBA00005163"/>
    </source>
</evidence>
<accession>A0A075FZJ9</accession>
<evidence type="ECO:0000256" key="13">
    <source>
        <dbReference type="ARBA" id="ARBA00023291"/>
    </source>
</evidence>
<dbReference type="GO" id="GO:0008177">
    <property type="term" value="F:succinate dehydrogenase (quinone) activity"/>
    <property type="evidence" value="ECO:0007669"/>
    <property type="project" value="UniProtKB-EC"/>
</dbReference>
<name>A0A075FZJ9_9ARCH</name>
<evidence type="ECO:0000256" key="6">
    <source>
        <dbReference type="ARBA" id="ARBA00022485"/>
    </source>
</evidence>
<evidence type="ECO:0000256" key="9">
    <source>
        <dbReference type="ARBA" id="ARBA00022723"/>
    </source>
</evidence>
<dbReference type="InterPro" id="IPR050573">
    <property type="entry name" value="SDH/FRD_Iron-Sulfur"/>
</dbReference>
<dbReference type="GO" id="GO:0051538">
    <property type="term" value="F:3 iron, 4 sulfur cluster binding"/>
    <property type="evidence" value="ECO:0007669"/>
    <property type="project" value="UniProtKB-KW"/>
</dbReference>
<keyword evidence="13" id="KW-0003">3Fe-4S</keyword>
<dbReference type="PROSITE" id="PS00198">
    <property type="entry name" value="4FE4S_FER_1"/>
    <property type="match status" value="1"/>
</dbReference>
<dbReference type="SUPFAM" id="SSF46548">
    <property type="entry name" value="alpha-helical ferredoxin"/>
    <property type="match status" value="1"/>
</dbReference>
<dbReference type="InterPro" id="IPR025192">
    <property type="entry name" value="Succ_DH/fum_Rdtase_N"/>
</dbReference>
<evidence type="ECO:0000256" key="12">
    <source>
        <dbReference type="ARBA" id="ARBA00023014"/>
    </source>
</evidence>
<dbReference type="InterPro" id="IPR009051">
    <property type="entry name" value="Helical_ferredxn"/>
</dbReference>
<dbReference type="GO" id="GO:0022904">
    <property type="term" value="P:respiratory electron transport chain"/>
    <property type="evidence" value="ECO:0007669"/>
    <property type="project" value="TreeGrafter"/>
</dbReference>
<comment type="cofactor">
    <cofactor evidence="2">
        <name>[4Fe-4S] cluster</name>
        <dbReference type="ChEBI" id="CHEBI:49883"/>
    </cofactor>
</comment>
<comment type="similarity">
    <text evidence="4">Belongs to the succinate dehydrogenase/fumarate reductase iron-sulfur protein family.</text>
</comment>
<keyword evidence="7" id="KW-0816">Tricarboxylic acid cycle</keyword>
<feature type="domain" description="4Fe-4S ferredoxin-type" evidence="17">
    <location>
        <begin position="169"/>
        <end position="198"/>
    </location>
</feature>
<sequence length="266" mass="29751">MTKGGALPKGFESPSDLGSQEKYEEVKSSSKTITLKISKFNPDKDHAPTFLEFPVSYEKWTTVLDAILEAKNYHDHSIGVRYSCRQAMCGSCGMNINGKPRLACFTKISELDSDVVTVEPMNNFPLTRDLVVGFERMFSTHKRIKPYIIREDSEISSGTKEFLQTPEDVEKYIQFSSCIKCGLCNSACPTMAADSTFIGPQGLAQAYRYIADNRDRGKDERLKIIDERHGIWGCHFAGSCSQVCPKGVDPAMGIQLLRGYLLGYRK</sequence>
<dbReference type="InterPro" id="IPR036010">
    <property type="entry name" value="2Fe-2S_ferredoxin-like_sf"/>
</dbReference>
<gene>
    <name evidence="18" type="primary">sdhB</name>
</gene>
<dbReference type="PROSITE" id="PS51379">
    <property type="entry name" value="4FE4S_FER_2"/>
    <property type="match status" value="1"/>
</dbReference>
<dbReference type="Pfam" id="PF13183">
    <property type="entry name" value="Fer4_8"/>
    <property type="match status" value="1"/>
</dbReference>
<dbReference type="Pfam" id="PF13085">
    <property type="entry name" value="Fer2_3"/>
    <property type="match status" value="1"/>
</dbReference>
<dbReference type="NCBIfam" id="NF004616">
    <property type="entry name" value="PRK05950.1"/>
    <property type="match status" value="1"/>
</dbReference>
<keyword evidence="9" id="KW-0479">Metal-binding</keyword>
<dbReference type="Gene3D" id="3.10.20.30">
    <property type="match status" value="1"/>
</dbReference>
<keyword evidence="11" id="KW-0408">Iron</keyword>
<evidence type="ECO:0000256" key="14">
    <source>
        <dbReference type="ARBA" id="ARBA00034078"/>
    </source>
</evidence>
<dbReference type="EC" id="1.3.5.1" evidence="5"/>
<dbReference type="CDD" id="cd00207">
    <property type="entry name" value="fer2"/>
    <property type="match status" value="1"/>
</dbReference>
<feature type="region of interest" description="Disordered" evidence="15">
    <location>
        <begin position="1"/>
        <end position="23"/>
    </location>
</feature>
<reference evidence="18" key="1">
    <citation type="journal article" date="2014" name="Genome Biol. Evol.">
        <title>Pangenome evidence for extensive interdomain horizontal transfer affecting lineage core and shell genes in uncultured planktonic thaumarchaeota and euryarchaeota.</title>
        <authorList>
            <person name="Deschamps P."/>
            <person name="Zivanovic Y."/>
            <person name="Moreira D."/>
            <person name="Rodriguez-Valera F."/>
            <person name="Lopez-Garcia P."/>
        </authorList>
    </citation>
    <scope>NUCLEOTIDE SEQUENCE</scope>
</reference>
<dbReference type="InterPro" id="IPR004489">
    <property type="entry name" value="Succ_DH/fum_Rdtase_Fe-S"/>
</dbReference>
<dbReference type="PROSITE" id="PS00197">
    <property type="entry name" value="2FE2S_FER_1"/>
    <property type="match status" value="1"/>
</dbReference>
<dbReference type="PANTHER" id="PTHR11921:SF29">
    <property type="entry name" value="SUCCINATE DEHYDROGENASE [UBIQUINONE] IRON-SULFUR SUBUNIT, MITOCHONDRIAL"/>
    <property type="match status" value="1"/>
</dbReference>
<dbReference type="PROSITE" id="PS51085">
    <property type="entry name" value="2FE2S_FER_2"/>
    <property type="match status" value="1"/>
</dbReference>
<dbReference type="GO" id="GO:0046872">
    <property type="term" value="F:metal ion binding"/>
    <property type="evidence" value="ECO:0007669"/>
    <property type="project" value="UniProtKB-KW"/>
</dbReference>
<evidence type="ECO:0000256" key="8">
    <source>
        <dbReference type="ARBA" id="ARBA00022714"/>
    </source>
</evidence>
<dbReference type="NCBIfam" id="TIGR00384">
    <property type="entry name" value="dhsB"/>
    <property type="match status" value="1"/>
</dbReference>
<dbReference type="InterPro" id="IPR012675">
    <property type="entry name" value="Beta-grasp_dom_sf"/>
</dbReference>
<comment type="pathway">
    <text evidence="3">Carbohydrate metabolism; tricarboxylic acid cycle.</text>
</comment>
<dbReference type="Gene3D" id="1.10.1060.10">
    <property type="entry name" value="Alpha-helical ferredoxin"/>
    <property type="match status" value="1"/>
</dbReference>